<reference evidence="1" key="1">
    <citation type="submission" date="2019-08" db="EMBL/GenBank/DDBJ databases">
        <authorList>
            <person name="Kucharzyk K."/>
            <person name="Murdoch R.W."/>
            <person name="Higgins S."/>
            <person name="Loffler F."/>
        </authorList>
    </citation>
    <scope>NUCLEOTIDE SEQUENCE</scope>
</reference>
<proteinExistence type="predicted"/>
<evidence type="ECO:0000313" key="1">
    <source>
        <dbReference type="EMBL" id="MPN48086.1"/>
    </source>
</evidence>
<sequence length="57" mass="6503">MADMVLELQKARTGSNEAISEVTMGDTSYTFKVDKAIDGLMKNYTAELQRFRRLTTR</sequence>
<dbReference type="AlphaFoldDB" id="A0A645IAY8"/>
<name>A0A645IAY8_9ZZZZ</name>
<dbReference type="EMBL" id="VSSQ01110079">
    <property type="protein sequence ID" value="MPN48086.1"/>
    <property type="molecule type" value="Genomic_DNA"/>
</dbReference>
<comment type="caution">
    <text evidence="1">The sequence shown here is derived from an EMBL/GenBank/DDBJ whole genome shotgun (WGS) entry which is preliminary data.</text>
</comment>
<gene>
    <name evidence="1" type="ORF">SDC9_195690</name>
</gene>
<protein>
    <submittedName>
        <fullName evidence="1">Uncharacterized protein</fullName>
    </submittedName>
</protein>
<organism evidence="1">
    <name type="scientific">bioreactor metagenome</name>
    <dbReference type="NCBI Taxonomy" id="1076179"/>
    <lineage>
        <taxon>unclassified sequences</taxon>
        <taxon>metagenomes</taxon>
        <taxon>ecological metagenomes</taxon>
    </lineage>
</organism>
<accession>A0A645IAY8</accession>